<reference evidence="2 3" key="1">
    <citation type="submission" date="2017-01" db="EMBL/GenBank/DDBJ databases">
        <title>Complete genome sequence of esterase-producing bacterium Croceicoccus marinus E4A9.</title>
        <authorList>
            <person name="Wu Y.-H."/>
            <person name="Cheng H."/>
            <person name="Xu L."/>
            <person name="Huo Y.-Y."/>
            <person name="Wang C.-S."/>
            <person name="Xu X.-W."/>
        </authorList>
    </citation>
    <scope>NUCLEOTIDE SEQUENCE [LARGE SCALE GENOMIC DNA]</scope>
    <source>
        <strain evidence="2 3">E4A9</strain>
        <plasmid evidence="3">Plasmid pcme4a9i</plasmid>
    </source>
</reference>
<dbReference type="Proteomes" id="UP000195807">
    <property type="component" value="Plasmid pCME4A9I"/>
</dbReference>
<geneLocation type="plasmid" evidence="3">
    <name>pcme4a9i</name>
</geneLocation>
<keyword evidence="2" id="KW-0614">Plasmid</keyword>
<keyword evidence="3" id="KW-1185">Reference proteome</keyword>
<evidence type="ECO:0000256" key="1">
    <source>
        <dbReference type="SAM" id="MobiDB-lite"/>
    </source>
</evidence>
<dbReference type="KEGG" id="cman:A9D14_15515"/>
<dbReference type="OrthoDB" id="7508510at2"/>
<dbReference type="AlphaFoldDB" id="A0A1Z1FG34"/>
<gene>
    <name evidence="2" type="ORF">A9D14_15515</name>
</gene>
<sequence length="115" mass="13095">MRQDAKALLEKLSRQDFQYRQFEDQYADMELWPIFEALLKDPRIVPPRKTPLEHRQAIRADIADRPVAAPIRTDPAATNIFASYGEADALQSQSRRQRHGDGGGDLRSFLSGLSK</sequence>
<evidence type="ECO:0000313" key="2">
    <source>
        <dbReference type="EMBL" id="ARU17769.1"/>
    </source>
</evidence>
<proteinExistence type="predicted"/>
<name>A0A1Z1FG34_9SPHN</name>
<organism evidence="2 3">
    <name type="scientific">Croceicoccus marinus</name>
    <dbReference type="NCBI Taxonomy" id="450378"/>
    <lineage>
        <taxon>Bacteria</taxon>
        <taxon>Pseudomonadati</taxon>
        <taxon>Pseudomonadota</taxon>
        <taxon>Alphaproteobacteria</taxon>
        <taxon>Sphingomonadales</taxon>
        <taxon>Erythrobacteraceae</taxon>
        <taxon>Croceicoccus</taxon>
    </lineage>
</organism>
<feature type="region of interest" description="Disordered" evidence="1">
    <location>
        <begin position="88"/>
        <end position="115"/>
    </location>
</feature>
<evidence type="ECO:0000313" key="3">
    <source>
        <dbReference type="Proteomes" id="UP000195807"/>
    </source>
</evidence>
<accession>A0A1Z1FG34</accession>
<dbReference type="RefSeq" id="WP_083988110.1">
    <property type="nucleotide sequence ID" value="NZ_CP019603.1"/>
</dbReference>
<protein>
    <submittedName>
        <fullName evidence="2">Uncharacterized protein</fullName>
    </submittedName>
</protein>
<dbReference type="EMBL" id="CP019603">
    <property type="protein sequence ID" value="ARU17769.1"/>
    <property type="molecule type" value="Genomic_DNA"/>
</dbReference>